<protein>
    <submittedName>
        <fullName evidence="3">Putative exported protein</fullName>
    </submittedName>
</protein>
<organism evidence="3">
    <name type="scientific">hydrocarbon metagenome</name>
    <dbReference type="NCBI Taxonomy" id="938273"/>
    <lineage>
        <taxon>unclassified sequences</taxon>
        <taxon>metagenomes</taxon>
        <taxon>ecological metagenomes</taxon>
    </lineage>
</organism>
<keyword evidence="2" id="KW-0812">Transmembrane</keyword>
<sequence>MRTFKKILIGCVIFLILFGIAGFFIAPAVLKPFIIKKISESLHRKTSVAGININPYAFSVTVKGFSLEDPGKELPFVAFEELYVNADVTSSIFRRALILKKISMKNPYISISRKRDGSYNFTDLIPKDEGKPKPAEEENPFLFSLNNIQIINGKIDFHDEPKQTNHTVREMNLSVPFVSNIQYYLNEYVVPKFSAVINDNKFELVGKAQPFLTSRATSFDINIRDLDIPFYLQYSPVKLNFKLKSALLDTKMKLNFVMYKDKSPSLALSGNATFKKVLLNDAQNHKILHLPYLNITMTSVEPLVPDIHLAGIAIQSPELVIQRNSQGEINLLNLVQKQSKKEKTTGKETAAASVKKTDLKFRLDNLFIDKANVTFNDAKTYKPVNIHIVPLQLKATNLSLEKGAQGNVDLALTLDNKSEISAHGPLGLAPLNADLALDVKNIGIRAFQSYFTDRVKIDVTRGTVSTAGNLTLSEDKNGKTIIKYLGKAYVNNLATIDKAQSNDFLKWKTLSFDQIQTGFNPFFLRIKTISLNDFYSRFIINPDKTTNIQEILSDDNEKEQEEKESPVKPEEKKKETKPSEKPADIKIGKIIFRNGHVDFSDRNIKPNYSANMLNLTGSVTGLSSQDMTRADVALKGNLGYGSPIDISGKINPLTKDLFADIKISFKDIELSPVTPYTNKYLGYPITKGKLGFDVAYLIDKRKLDSQNKVKIDQLTFGDKVESPDAIKAPVTLAVSLLTDRKGEINLDIPVSGSLDDPKFRIWPIIWQVLVNLITKAVTSPFALISSLTGGGEELSFIEFDYGSTVVKDENHKKITTIAKVLYERPALKLDIEGYVDPANDKAGLKKDELNRRIKSYKLKEILSKGGEQIVLEQIQLSNEEYGKYLKKTYDNGKVTKPRNFIGIAKKIPAEEMEKLLLNSIEVTDSDLRQLAARRAQNVKELLLQSGNIDAGRVFIVEPKTLSPEKKEKVKDSRVNFKLK</sequence>
<evidence type="ECO:0000313" key="3">
    <source>
        <dbReference type="EMBL" id="KUG23392.1"/>
    </source>
</evidence>
<evidence type="ECO:0000256" key="2">
    <source>
        <dbReference type="SAM" id="Phobius"/>
    </source>
</evidence>
<dbReference type="EMBL" id="LNQE01000909">
    <property type="protein sequence ID" value="KUG23392.1"/>
    <property type="molecule type" value="Genomic_DNA"/>
</dbReference>
<dbReference type="GO" id="GO:0090313">
    <property type="term" value="P:regulation of protein targeting to membrane"/>
    <property type="evidence" value="ECO:0007669"/>
    <property type="project" value="TreeGrafter"/>
</dbReference>
<dbReference type="PANTHER" id="PTHR30441">
    <property type="entry name" value="DUF748 DOMAIN-CONTAINING PROTEIN"/>
    <property type="match status" value="1"/>
</dbReference>
<proteinExistence type="predicted"/>
<comment type="caution">
    <text evidence="3">The sequence shown here is derived from an EMBL/GenBank/DDBJ whole genome shotgun (WGS) entry which is preliminary data.</text>
</comment>
<keyword evidence="2" id="KW-0472">Membrane</keyword>
<gene>
    <name evidence="3" type="ORF">ASZ90_006834</name>
</gene>
<feature type="region of interest" description="Disordered" evidence="1">
    <location>
        <begin position="551"/>
        <end position="581"/>
    </location>
</feature>
<reference evidence="3" key="1">
    <citation type="journal article" date="2015" name="Proc. Natl. Acad. Sci. U.S.A.">
        <title>Networks of energetic and metabolic interactions define dynamics in microbial communities.</title>
        <authorList>
            <person name="Embree M."/>
            <person name="Liu J.K."/>
            <person name="Al-Bassam M.M."/>
            <person name="Zengler K."/>
        </authorList>
    </citation>
    <scope>NUCLEOTIDE SEQUENCE</scope>
</reference>
<dbReference type="Gene3D" id="3.30.1330.60">
    <property type="entry name" value="OmpA-like domain"/>
    <property type="match status" value="1"/>
</dbReference>
<name>A0A0W8FR54_9ZZZZ</name>
<dbReference type="PANTHER" id="PTHR30441:SF8">
    <property type="entry name" value="DUF748 DOMAIN-CONTAINING PROTEIN"/>
    <property type="match status" value="1"/>
</dbReference>
<dbReference type="InterPro" id="IPR008023">
    <property type="entry name" value="DUF748"/>
</dbReference>
<dbReference type="AlphaFoldDB" id="A0A0W8FR54"/>
<feature type="transmembrane region" description="Helical" evidence="2">
    <location>
        <begin position="7"/>
        <end position="30"/>
    </location>
</feature>
<accession>A0A0W8FR54</accession>
<dbReference type="InterPro" id="IPR036737">
    <property type="entry name" value="OmpA-like_sf"/>
</dbReference>
<feature type="compositionally biased region" description="Basic and acidic residues" evidence="1">
    <location>
        <begin position="560"/>
        <end position="581"/>
    </location>
</feature>
<evidence type="ECO:0000256" key="1">
    <source>
        <dbReference type="SAM" id="MobiDB-lite"/>
    </source>
</evidence>
<dbReference type="Pfam" id="PF05359">
    <property type="entry name" value="DUF748"/>
    <property type="match status" value="2"/>
</dbReference>
<keyword evidence="2" id="KW-1133">Transmembrane helix</keyword>
<dbReference type="GO" id="GO:0005886">
    <property type="term" value="C:plasma membrane"/>
    <property type="evidence" value="ECO:0007669"/>
    <property type="project" value="TreeGrafter"/>
</dbReference>
<dbReference type="InterPro" id="IPR052894">
    <property type="entry name" value="AsmA-related"/>
</dbReference>